<dbReference type="AlphaFoldDB" id="A0AAD6WWE4"/>
<reference evidence="2" key="1">
    <citation type="submission" date="2023-03" db="EMBL/GenBank/DDBJ databases">
        <title>Massive genome expansion in bonnet fungi (Mycena s.s.) driven by repeated elements and novel gene families across ecological guilds.</title>
        <authorList>
            <consortium name="Lawrence Berkeley National Laboratory"/>
            <person name="Harder C.B."/>
            <person name="Miyauchi S."/>
            <person name="Viragh M."/>
            <person name="Kuo A."/>
            <person name="Thoen E."/>
            <person name="Andreopoulos B."/>
            <person name="Lu D."/>
            <person name="Skrede I."/>
            <person name="Drula E."/>
            <person name="Henrissat B."/>
            <person name="Morin E."/>
            <person name="Kohler A."/>
            <person name="Barry K."/>
            <person name="LaButti K."/>
            <person name="Morin E."/>
            <person name="Salamov A."/>
            <person name="Lipzen A."/>
            <person name="Mereny Z."/>
            <person name="Hegedus B."/>
            <person name="Baldrian P."/>
            <person name="Stursova M."/>
            <person name="Weitz H."/>
            <person name="Taylor A."/>
            <person name="Grigoriev I.V."/>
            <person name="Nagy L.G."/>
            <person name="Martin F."/>
            <person name="Kauserud H."/>
        </authorList>
    </citation>
    <scope>NUCLEOTIDE SEQUENCE</scope>
    <source>
        <strain evidence="2">CBHHK200</strain>
    </source>
</reference>
<accession>A0AAD6WWE4</accession>
<name>A0AAD6WWE4_9AGAR</name>
<evidence type="ECO:0000313" key="2">
    <source>
        <dbReference type="EMBL" id="KAJ7025866.1"/>
    </source>
</evidence>
<proteinExistence type="predicted"/>
<evidence type="ECO:0000313" key="4">
    <source>
        <dbReference type="Proteomes" id="UP001218188"/>
    </source>
</evidence>
<keyword evidence="4" id="KW-1185">Reference proteome</keyword>
<organism evidence="2 4">
    <name type="scientific">Mycena alexandri</name>
    <dbReference type="NCBI Taxonomy" id="1745969"/>
    <lineage>
        <taxon>Eukaryota</taxon>
        <taxon>Fungi</taxon>
        <taxon>Dikarya</taxon>
        <taxon>Basidiomycota</taxon>
        <taxon>Agaricomycotina</taxon>
        <taxon>Agaricomycetes</taxon>
        <taxon>Agaricomycetidae</taxon>
        <taxon>Agaricales</taxon>
        <taxon>Marasmiineae</taxon>
        <taxon>Mycenaceae</taxon>
        <taxon>Mycena</taxon>
    </lineage>
</organism>
<evidence type="ECO:0000256" key="1">
    <source>
        <dbReference type="SAM" id="MobiDB-lite"/>
    </source>
</evidence>
<sequence>MTERTYLEIRKLRNLCRESPVGAVMLAGQIELGLACMGPKDIERTETRNSQVRIDRKCVLSAGPTLKGAYWEFVTERTYVEIRNSNARNRVPRNTTARHYKRNKRGEPAKMDLLRVKNDEVLLALTMEHAGNISTERGAAELHAATFGRRNFEPQKHEDELWTNLEIDENRIDEWKYRWRQEKESIWGELRRPGLVEGRTRQTRENGRGVAEGEDTTKKEQVKAAAETAGLYSRMGDHNYENPSRREMQGLNVDDGLEWRRDNLVDMGTRFGAGGVPHAQRCGRKQADLLKAMVKLGTKEQAGSTYGVGVHEMYEVRDGPGLWKRTNTQLWMSYIGLSILAAMPNPSNPLCAPFLAENPRIAYFLVGGFLRGWFGPKTGLERAYGGEKWFEFELGAEGAGNRQKESGIG</sequence>
<evidence type="ECO:0000313" key="3">
    <source>
        <dbReference type="EMBL" id="KAJ7033907.1"/>
    </source>
</evidence>
<gene>
    <name evidence="3" type="ORF">C8F04DRAFT_1234560</name>
    <name evidence="2" type="ORF">C8F04DRAFT_1238881</name>
</gene>
<feature type="region of interest" description="Disordered" evidence="1">
    <location>
        <begin position="200"/>
        <end position="219"/>
    </location>
</feature>
<protein>
    <submittedName>
        <fullName evidence="2">Uncharacterized protein</fullName>
    </submittedName>
</protein>
<dbReference type="EMBL" id="JARJCM010000147">
    <property type="protein sequence ID" value="KAJ7025866.1"/>
    <property type="molecule type" value="Genomic_DNA"/>
</dbReference>
<dbReference type="Proteomes" id="UP001218188">
    <property type="component" value="Unassembled WGS sequence"/>
</dbReference>
<dbReference type="EMBL" id="JARJCM010000061">
    <property type="protein sequence ID" value="KAJ7033907.1"/>
    <property type="molecule type" value="Genomic_DNA"/>
</dbReference>
<comment type="caution">
    <text evidence="2">The sequence shown here is derived from an EMBL/GenBank/DDBJ whole genome shotgun (WGS) entry which is preliminary data.</text>
</comment>